<keyword evidence="3" id="KW-0808">Transferase</keyword>
<name>A0ABN2RFH3_9ACTN</name>
<dbReference type="InterPro" id="IPR003594">
    <property type="entry name" value="HATPase_dom"/>
</dbReference>
<evidence type="ECO:0000259" key="6">
    <source>
        <dbReference type="PROSITE" id="PS50109"/>
    </source>
</evidence>
<evidence type="ECO:0000259" key="5">
    <source>
        <dbReference type="PROSITE" id="PS50042"/>
    </source>
</evidence>
<sequence length="462" mass="49716">MDVADLRPIALFDGVSDDQLAELLDDGAEVRFGRGDVIFREGEHADFWWVLVDGSLTLTRRLGDEDAVVGRMAMPGVWSGGFRAWDQQGVYLATGCGEEPGRLLQVPAEALGRRLRAWLPLGVHLINGIFGTARRIEATVRQRDSLVTLGRLSAGLAHELNNPAAAAVRAVAALEETSAALLASLRGLAEHGISAGQFTALDALRLDLGGRPRLRDPVAVADREDALTEWLEEHDVAMAWELAPVLAAAGAEPAWCDQVRDVLGADLQPGLEWVAATLSSTALLGEVRESTRRISELVSAVRSYSQMDRGSRQSTDVTEGLESTLVMLGHKVSEDISVVRDYGDDVPAVDAFPGELNQVWTNLIDNALDAMEGSGTLRISTRLDGDHVVVEVGDSGPGMAPDVEARAFEAFFTTKDVGQGTGLGLDIARRIVVDRHRGQILIHPEPGDNVMEVRLPLTQPQA</sequence>
<reference evidence="7 8" key="1">
    <citation type="journal article" date="2019" name="Int. J. Syst. Evol. Microbiol.">
        <title>The Global Catalogue of Microorganisms (GCM) 10K type strain sequencing project: providing services to taxonomists for standard genome sequencing and annotation.</title>
        <authorList>
            <consortium name="The Broad Institute Genomics Platform"/>
            <consortium name="The Broad Institute Genome Sequencing Center for Infectious Disease"/>
            <person name="Wu L."/>
            <person name="Ma J."/>
        </authorList>
    </citation>
    <scope>NUCLEOTIDE SEQUENCE [LARGE SCALE GENOMIC DNA]</scope>
    <source>
        <strain evidence="7 8">JCM 15309</strain>
    </source>
</reference>
<dbReference type="SUPFAM" id="SSF51206">
    <property type="entry name" value="cAMP-binding domain-like"/>
    <property type="match status" value="1"/>
</dbReference>
<dbReference type="Proteomes" id="UP001500571">
    <property type="component" value="Unassembled WGS sequence"/>
</dbReference>
<dbReference type="EMBL" id="BAAAPB010000003">
    <property type="protein sequence ID" value="GAA1968270.1"/>
    <property type="molecule type" value="Genomic_DNA"/>
</dbReference>
<feature type="domain" description="Cyclic nucleotide-binding" evidence="5">
    <location>
        <begin position="11"/>
        <end position="72"/>
    </location>
</feature>
<keyword evidence="3" id="KW-0418">Kinase</keyword>
<accession>A0ABN2RFH3</accession>
<organism evidence="7 8">
    <name type="scientific">Nocardioides panacihumi</name>
    <dbReference type="NCBI Taxonomy" id="400774"/>
    <lineage>
        <taxon>Bacteria</taxon>
        <taxon>Bacillati</taxon>
        <taxon>Actinomycetota</taxon>
        <taxon>Actinomycetes</taxon>
        <taxon>Propionibacteriales</taxon>
        <taxon>Nocardioidaceae</taxon>
        <taxon>Nocardioides</taxon>
    </lineage>
</organism>
<dbReference type="Gene3D" id="1.10.287.130">
    <property type="match status" value="1"/>
</dbReference>
<dbReference type="PROSITE" id="PS50042">
    <property type="entry name" value="CNMP_BINDING_3"/>
    <property type="match status" value="1"/>
</dbReference>
<evidence type="ECO:0000256" key="4">
    <source>
        <dbReference type="ARBA" id="ARBA00023012"/>
    </source>
</evidence>
<dbReference type="PRINTS" id="PR00344">
    <property type="entry name" value="BCTRLSENSOR"/>
</dbReference>
<comment type="catalytic activity">
    <reaction evidence="1">
        <text>ATP + protein L-histidine = ADP + protein N-phospho-L-histidine.</text>
        <dbReference type="EC" id="2.7.13.3"/>
    </reaction>
</comment>
<keyword evidence="7" id="KW-0547">Nucleotide-binding</keyword>
<dbReference type="Pfam" id="PF02518">
    <property type="entry name" value="HATPase_c"/>
    <property type="match status" value="1"/>
</dbReference>
<evidence type="ECO:0000256" key="2">
    <source>
        <dbReference type="ARBA" id="ARBA00012438"/>
    </source>
</evidence>
<protein>
    <recommendedName>
        <fullName evidence="2">histidine kinase</fullName>
        <ecNumber evidence="2">2.7.13.3</ecNumber>
    </recommendedName>
</protein>
<dbReference type="InterPro" id="IPR014710">
    <property type="entry name" value="RmlC-like_jellyroll"/>
</dbReference>
<dbReference type="PANTHER" id="PTHR43065">
    <property type="entry name" value="SENSOR HISTIDINE KINASE"/>
    <property type="match status" value="1"/>
</dbReference>
<evidence type="ECO:0000256" key="3">
    <source>
        <dbReference type="ARBA" id="ARBA00022777"/>
    </source>
</evidence>
<proteinExistence type="predicted"/>
<dbReference type="InterPro" id="IPR036890">
    <property type="entry name" value="HATPase_C_sf"/>
</dbReference>
<dbReference type="InterPro" id="IPR004358">
    <property type="entry name" value="Sig_transdc_His_kin-like_C"/>
</dbReference>
<gene>
    <name evidence="7" type="ORF">GCM10009798_30840</name>
</gene>
<evidence type="ECO:0000256" key="1">
    <source>
        <dbReference type="ARBA" id="ARBA00000085"/>
    </source>
</evidence>
<dbReference type="Pfam" id="PF00027">
    <property type="entry name" value="cNMP_binding"/>
    <property type="match status" value="1"/>
</dbReference>
<dbReference type="RefSeq" id="WP_344046264.1">
    <property type="nucleotide sequence ID" value="NZ_BAAAPB010000003.1"/>
</dbReference>
<comment type="caution">
    <text evidence="7">The sequence shown here is derived from an EMBL/GenBank/DDBJ whole genome shotgun (WGS) entry which is preliminary data.</text>
</comment>
<dbReference type="PANTHER" id="PTHR43065:SF48">
    <property type="entry name" value="HISTIDINE KINASE"/>
    <property type="match status" value="1"/>
</dbReference>
<dbReference type="EC" id="2.7.13.3" evidence="2"/>
<dbReference type="InterPro" id="IPR018490">
    <property type="entry name" value="cNMP-bd_dom_sf"/>
</dbReference>
<dbReference type="Gene3D" id="3.30.565.10">
    <property type="entry name" value="Histidine kinase-like ATPase, C-terminal domain"/>
    <property type="match status" value="1"/>
</dbReference>
<keyword evidence="7" id="KW-0067">ATP-binding</keyword>
<evidence type="ECO:0000313" key="8">
    <source>
        <dbReference type="Proteomes" id="UP001500571"/>
    </source>
</evidence>
<dbReference type="SMART" id="SM00387">
    <property type="entry name" value="HATPase_c"/>
    <property type="match status" value="1"/>
</dbReference>
<dbReference type="GO" id="GO:0005524">
    <property type="term" value="F:ATP binding"/>
    <property type="evidence" value="ECO:0007669"/>
    <property type="project" value="UniProtKB-KW"/>
</dbReference>
<dbReference type="SUPFAM" id="SSF55874">
    <property type="entry name" value="ATPase domain of HSP90 chaperone/DNA topoisomerase II/histidine kinase"/>
    <property type="match status" value="1"/>
</dbReference>
<dbReference type="InterPro" id="IPR005467">
    <property type="entry name" value="His_kinase_dom"/>
</dbReference>
<dbReference type="CDD" id="cd00038">
    <property type="entry name" value="CAP_ED"/>
    <property type="match status" value="1"/>
</dbReference>
<dbReference type="PROSITE" id="PS50109">
    <property type="entry name" value="HIS_KIN"/>
    <property type="match status" value="1"/>
</dbReference>
<feature type="domain" description="Histidine kinase" evidence="6">
    <location>
        <begin position="287"/>
        <end position="459"/>
    </location>
</feature>
<evidence type="ECO:0000313" key="7">
    <source>
        <dbReference type="EMBL" id="GAA1968270.1"/>
    </source>
</evidence>
<keyword evidence="4" id="KW-0902">Two-component regulatory system</keyword>
<dbReference type="Gene3D" id="2.60.120.10">
    <property type="entry name" value="Jelly Rolls"/>
    <property type="match status" value="1"/>
</dbReference>
<keyword evidence="8" id="KW-1185">Reference proteome</keyword>
<dbReference type="InterPro" id="IPR000595">
    <property type="entry name" value="cNMP-bd_dom"/>
</dbReference>